<evidence type="ECO:0000256" key="3">
    <source>
        <dbReference type="ARBA" id="ARBA00022679"/>
    </source>
</evidence>
<dbReference type="GO" id="GO:0005524">
    <property type="term" value="F:ATP binding"/>
    <property type="evidence" value="ECO:0007669"/>
    <property type="project" value="UniProtKB-KW"/>
</dbReference>
<keyword evidence="6" id="KW-0067">ATP-binding</keyword>
<evidence type="ECO:0000256" key="11">
    <source>
        <dbReference type="ARBA" id="ARBA00051396"/>
    </source>
</evidence>
<evidence type="ECO:0000256" key="15">
    <source>
        <dbReference type="ARBA" id="ARBA00076149"/>
    </source>
</evidence>
<dbReference type="Gene3D" id="3.40.50.300">
    <property type="entry name" value="P-loop containing nucleotide triphosphate hydrolases"/>
    <property type="match status" value="1"/>
</dbReference>
<keyword evidence="8" id="KW-0665">Pyrimidine biosynthesis</keyword>
<dbReference type="PANTHER" id="PTHR10344:SF4">
    <property type="entry name" value="UMP-CMP KINASE 2, MITOCHONDRIAL"/>
    <property type="match status" value="1"/>
</dbReference>
<dbReference type="GO" id="GO:0006233">
    <property type="term" value="P:dTDP biosynthetic process"/>
    <property type="evidence" value="ECO:0007669"/>
    <property type="project" value="TreeGrafter"/>
</dbReference>
<protein>
    <recommendedName>
        <fullName evidence="14">UMP-CMP kinase 2, mitochondrial</fullName>
        <ecNumber evidence="13">2.7.4.14</ecNumber>
    </recommendedName>
    <alternativeName>
        <fullName evidence="15">Nucleoside-diphosphate kinase</fullName>
    </alternativeName>
</protein>
<proteinExistence type="inferred from homology"/>
<dbReference type="Proteomes" id="UP000515135">
    <property type="component" value="Unplaced"/>
</dbReference>
<evidence type="ECO:0000256" key="12">
    <source>
        <dbReference type="ARBA" id="ARBA00051598"/>
    </source>
</evidence>
<evidence type="ECO:0000256" key="7">
    <source>
        <dbReference type="ARBA" id="ARBA00022946"/>
    </source>
</evidence>
<evidence type="ECO:0000313" key="17">
    <source>
        <dbReference type="Proteomes" id="UP000515135"/>
    </source>
</evidence>
<dbReference type="GO" id="GO:0004550">
    <property type="term" value="F:nucleoside diphosphate kinase activity"/>
    <property type="evidence" value="ECO:0007669"/>
    <property type="project" value="TreeGrafter"/>
</dbReference>
<keyword evidence="5" id="KW-0418">Kinase</keyword>
<evidence type="ECO:0000256" key="9">
    <source>
        <dbReference type="ARBA" id="ARBA00023054"/>
    </source>
</evidence>
<sequence length="490" mass="55100">MHSFAPHQVKRFLRSREAFSRHTCARHDQGMILAAFSIRLVRYSLRKPRNIWYKLPHTCRRRFGSKFKMVEDQSKNLVHAIETESGPIYFSTASQTRQKDAASFNTPKEFPNVAAFYSISACRSKNSRVDDTRANSKLLLDINNHLGPERAISHGFSFIPERPESFRKQFFILSPTADESISGFSREMAVKFGQTQYFEYVLREGKLLQNRVGASDDGVRSQDEMVTVEAPPCHPAFLHPENNAVFHSYSRAVNILKECPDIQGVSEVLSAASTLVPETLDVASLQEKCQHPVIVLEGLDATGKTTLTGRLGEMLSAPVLQSPPPPIRHLREVFDSQPELIRRAYYTLGNYILAMQVTQEAQTHPVVIDRFWHSTTAYSIATEVGCGDESQLPPRGHSVYSWPSDLLKPHLALLLTVNEASRGARLAGRGVGKTEEEIRLERSVLFRKRLVEAYLRMESPGLKVIDASGSKEEVFASTVQVLKDFNILEA</sequence>
<dbReference type="EC" id="2.7.4.14" evidence="13"/>
<evidence type="ECO:0000256" key="4">
    <source>
        <dbReference type="ARBA" id="ARBA00022741"/>
    </source>
</evidence>
<comment type="catalytic activity">
    <reaction evidence="12">
        <text>dCMP + ATP = dCDP + ADP</text>
        <dbReference type="Rhea" id="RHEA:25094"/>
        <dbReference type="ChEBI" id="CHEBI:30616"/>
        <dbReference type="ChEBI" id="CHEBI:57566"/>
        <dbReference type="ChEBI" id="CHEBI:58593"/>
        <dbReference type="ChEBI" id="CHEBI:456216"/>
        <dbReference type="EC" id="2.7.4.14"/>
    </reaction>
</comment>
<dbReference type="GeneID" id="109468026"/>
<evidence type="ECO:0000256" key="10">
    <source>
        <dbReference type="ARBA" id="ARBA00023128"/>
    </source>
</evidence>
<comment type="catalytic activity">
    <reaction evidence="11">
        <text>CMP + ATP = CDP + ADP</text>
        <dbReference type="Rhea" id="RHEA:11600"/>
        <dbReference type="ChEBI" id="CHEBI:30616"/>
        <dbReference type="ChEBI" id="CHEBI:58069"/>
        <dbReference type="ChEBI" id="CHEBI:60377"/>
        <dbReference type="ChEBI" id="CHEBI:456216"/>
        <dbReference type="EC" id="2.7.4.14"/>
    </reaction>
</comment>
<organism evidence="17 18">
    <name type="scientific">Branchiostoma belcheri</name>
    <name type="common">Amphioxus</name>
    <dbReference type="NCBI Taxonomy" id="7741"/>
    <lineage>
        <taxon>Eukaryota</taxon>
        <taxon>Metazoa</taxon>
        <taxon>Chordata</taxon>
        <taxon>Cephalochordata</taxon>
        <taxon>Leptocardii</taxon>
        <taxon>Amphioxiformes</taxon>
        <taxon>Branchiostomatidae</taxon>
        <taxon>Branchiostoma</taxon>
    </lineage>
</organism>
<evidence type="ECO:0000256" key="5">
    <source>
        <dbReference type="ARBA" id="ARBA00022777"/>
    </source>
</evidence>
<evidence type="ECO:0000256" key="2">
    <source>
        <dbReference type="ARBA" id="ARBA00009776"/>
    </source>
</evidence>
<dbReference type="SUPFAM" id="SSF52540">
    <property type="entry name" value="P-loop containing nucleoside triphosphate hydrolases"/>
    <property type="match status" value="1"/>
</dbReference>
<evidence type="ECO:0000313" key="18">
    <source>
        <dbReference type="RefSeq" id="XP_019621796.1"/>
    </source>
</evidence>
<dbReference type="FunFam" id="3.40.50.300:FF:001133">
    <property type="entry name" value="UMP-CMP kinase 2, mitochondrial"/>
    <property type="match status" value="1"/>
</dbReference>
<dbReference type="InterPro" id="IPR039430">
    <property type="entry name" value="Thymidylate_kin-like_dom"/>
</dbReference>
<keyword evidence="7" id="KW-0809">Transit peptide</keyword>
<dbReference type="OrthoDB" id="425602at2759"/>
<dbReference type="KEGG" id="bbel:109468026"/>
<evidence type="ECO:0000256" key="8">
    <source>
        <dbReference type="ARBA" id="ARBA00022975"/>
    </source>
</evidence>
<dbReference type="Pfam" id="PF02223">
    <property type="entry name" value="Thymidylate_kin"/>
    <property type="match status" value="1"/>
</dbReference>
<evidence type="ECO:0000256" key="6">
    <source>
        <dbReference type="ARBA" id="ARBA00022840"/>
    </source>
</evidence>
<evidence type="ECO:0000256" key="1">
    <source>
        <dbReference type="ARBA" id="ARBA00004173"/>
    </source>
</evidence>
<dbReference type="InterPro" id="IPR027417">
    <property type="entry name" value="P-loop_NTPase"/>
</dbReference>
<keyword evidence="9" id="KW-0175">Coiled coil</keyword>
<comment type="similarity">
    <text evidence="2">Belongs to the thymidylate kinase family.</text>
</comment>
<dbReference type="GO" id="GO:0004798">
    <property type="term" value="F:dTMP kinase activity"/>
    <property type="evidence" value="ECO:0007669"/>
    <property type="project" value="TreeGrafter"/>
</dbReference>
<dbReference type="GO" id="GO:0005739">
    <property type="term" value="C:mitochondrion"/>
    <property type="evidence" value="ECO:0007669"/>
    <property type="project" value="UniProtKB-SubCell"/>
</dbReference>
<keyword evidence="17" id="KW-1185">Reference proteome</keyword>
<feature type="domain" description="Thymidylate kinase-like" evidence="16">
    <location>
        <begin position="296"/>
        <end position="476"/>
    </location>
</feature>
<evidence type="ECO:0000256" key="14">
    <source>
        <dbReference type="ARBA" id="ARBA00070686"/>
    </source>
</evidence>
<dbReference type="GO" id="GO:0006235">
    <property type="term" value="P:dTTP biosynthetic process"/>
    <property type="evidence" value="ECO:0007669"/>
    <property type="project" value="TreeGrafter"/>
</dbReference>
<gene>
    <name evidence="18" type="primary">LOC109468026</name>
</gene>
<name>A0A6P4YX17_BRABE</name>
<evidence type="ECO:0000256" key="13">
    <source>
        <dbReference type="ARBA" id="ARBA00066590"/>
    </source>
</evidence>
<keyword evidence="3" id="KW-0808">Transferase</keyword>
<dbReference type="GO" id="GO:0006227">
    <property type="term" value="P:dUDP biosynthetic process"/>
    <property type="evidence" value="ECO:0007669"/>
    <property type="project" value="TreeGrafter"/>
</dbReference>
<keyword evidence="10" id="KW-0496">Mitochondrion</keyword>
<evidence type="ECO:0000259" key="16">
    <source>
        <dbReference type="Pfam" id="PF02223"/>
    </source>
</evidence>
<accession>A0A6P4YX17</accession>
<dbReference type="AlphaFoldDB" id="A0A6P4YX17"/>
<comment type="subcellular location">
    <subcellularLocation>
        <location evidence="1">Mitochondrion</location>
    </subcellularLocation>
</comment>
<dbReference type="RefSeq" id="XP_019621796.1">
    <property type="nucleotide sequence ID" value="XM_019766237.1"/>
</dbReference>
<reference evidence="18" key="1">
    <citation type="submission" date="2025-08" db="UniProtKB">
        <authorList>
            <consortium name="RefSeq"/>
        </authorList>
    </citation>
    <scope>IDENTIFICATION</scope>
    <source>
        <tissue evidence="18">Gonad</tissue>
    </source>
</reference>
<keyword evidence="4" id="KW-0547">Nucleotide-binding</keyword>
<dbReference type="PANTHER" id="PTHR10344">
    <property type="entry name" value="THYMIDYLATE KINASE"/>
    <property type="match status" value="1"/>
</dbReference>